<evidence type="ECO:0000256" key="1">
    <source>
        <dbReference type="SAM" id="MobiDB-lite"/>
    </source>
</evidence>
<organism evidence="3 4">
    <name type="scientific">Ostreobium quekettii</name>
    <dbReference type="NCBI Taxonomy" id="121088"/>
    <lineage>
        <taxon>Eukaryota</taxon>
        <taxon>Viridiplantae</taxon>
        <taxon>Chlorophyta</taxon>
        <taxon>core chlorophytes</taxon>
        <taxon>Ulvophyceae</taxon>
        <taxon>TCBD clade</taxon>
        <taxon>Bryopsidales</taxon>
        <taxon>Ostreobineae</taxon>
        <taxon>Ostreobiaceae</taxon>
        <taxon>Ostreobium</taxon>
    </lineage>
</organism>
<feature type="region of interest" description="Disordered" evidence="1">
    <location>
        <begin position="99"/>
        <end position="131"/>
    </location>
</feature>
<gene>
    <name evidence="3" type="ORF">OSTQU699_LOCUS9284</name>
</gene>
<keyword evidence="2" id="KW-0732">Signal</keyword>
<evidence type="ECO:0000313" key="4">
    <source>
        <dbReference type="Proteomes" id="UP000708148"/>
    </source>
</evidence>
<protein>
    <submittedName>
        <fullName evidence="3">Uncharacterized protein</fullName>
    </submittedName>
</protein>
<evidence type="ECO:0000313" key="3">
    <source>
        <dbReference type="EMBL" id="CAD7703927.1"/>
    </source>
</evidence>
<accession>A0A8S1JHG9</accession>
<reference evidence="3" key="1">
    <citation type="submission" date="2020-12" db="EMBL/GenBank/DDBJ databases">
        <authorList>
            <person name="Iha C."/>
        </authorList>
    </citation>
    <scope>NUCLEOTIDE SEQUENCE</scope>
</reference>
<name>A0A8S1JHG9_9CHLO</name>
<comment type="caution">
    <text evidence="3">The sequence shown here is derived from an EMBL/GenBank/DDBJ whole genome shotgun (WGS) entry which is preliminary data.</text>
</comment>
<sequence>MAARGLAADARGVIILLTLASLLVCECSLHEAGDESKCRHRTFAEGISEIWTKLDTYYKGLRISAFICLVLILSSPAPDGTENNSKDGINEVHGEKAECASQTPSGNCHSGVGDGQEIPDNPSTPCITSAPCPPVHRGETVAAGRATSDVPSSGGREAIGRTYSFSKALEGAKDSVAEVLSAALLNADGAASTSDVAARAACQVSEIYVDYHAGAGAAIPGSGQGCRKYGRDACAEILYSGLSEAMAGVFAHEVTSDKESQALFLANALAGAFAKARQEAMDGNECVGDGYVAAVAVAIAAPLQEGFALARGDVK</sequence>
<keyword evidence="4" id="KW-1185">Reference proteome</keyword>
<dbReference type="EMBL" id="CAJHUC010002521">
    <property type="protein sequence ID" value="CAD7703927.1"/>
    <property type="molecule type" value="Genomic_DNA"/>
</dbReference>
<evidence type="ECO:0000256" key="2">
    <source>
        <dbReference type="SAM" id="SignalP"/>
    </source>
</evidence>
<proteinExistence type="predicted"/>
<feature type="chain" id="PRO_5035749555" evidence="2">
    <location>
        <begin position="28"/>
        <end position="315"/>
    </location>
</feature>
<dbReference type="AlphaFoldDB" id="A0A8S1JHG9"/>
<dbReference type="Proteomes" id="UP000708148">
    <property type="component" value="Unassembled WGS sequence"/>
</dbReference>
<feature type="signal peptide" evidence="2">
    <location>
        <begin position="1"/>
        <end position="27"/>
    </location>
</feature>